<evidence type="ECO:0000259" key="9">
    <source>
        <dbReference type="Pfam" id="PF01757"/>
    </source>
</evidence>
<dbReference type="Pfam" id="PF01757">
    <property type="entry name" value="Acyl_transf_3"/>
    <property type="match status" value="1"/>
</dbReference>
<dbReference type="GO" id="GO:0016788">
    <property type="term" value="F:hydrolase activity, acting on ester bonds"/>
    <property type="evidence" value="ECO:0007669"/>
    <property type="project" value="UniProtKB-ARBA"/>
</dbReference>
<dbReference type="PANTHER" id="PTHR23028:SF53">
    <property type="entry name" value="ACYL_TRANSF_3 DOMAIN-CONTAINING PROTEIN"/>
    <property type="match status" value="1"/>
</dbReference>
<evidence type="ECO:0000256" key="3">
    <source>
        <dbReference type="ARBA" id="ARBA00022679"/>
    </source>
</evidence>
<feature type="transmembrane region" description="Helical" evidence="8">
    <location>
        <begin position="240"/>
        <end position="258"/>
    </location>
</feature>
<feature type="domain" description="Acyltransferase 3" evidence="9">
    <location>
        <begin position="7"/>
        <end position="309"/>
    </location>
</feature>
<reference evidence="11 12" key="1">
    <citation type="submission" date="2019-11" db="EMBL/GenBank/DDBJ databases">
        <title>Using colonization assays and comparative genomics to discover symbiosis behaviors and factors in Vibrio fischeri.</title>
        <authorList>
            <person name="Bongrand C."/>
            <person name="Moriano-Gutierrez S."/>
            <person name="Arevalo P."/>
            <person name="Mcfall-Ngai M."/>
            <person name="Visick K."/>
            <person name="Polz M.F."/>
            <person name="Ruby E.G."/>
        </authorList>
    </citation>
    <scope>NUCLEOTIDE SEQUENCE [LARGE SCALE GENOMIC DNA]</scope>
    <source>
        <strain evidence="12">emors.3.2</strain>
    </source>
</reference>
<evidence type="ECO:0000256" key="8">
    <source>
        <dbReference type="SAM" id="Phobius"/>
    </source>
</evidence>
<accession>A0A6N3Z1X4</accession>
<keyword evidence="2" id="KW-1003">Cell membrane</keyword>
<keyword evidence="7 11" id="KW-0012">Acyltransferase</keyword>
<evidence type="ECO:0000256" key="4">
    <source>
        <dbReference type="ARBA" id="ARBA00022692"/>
    </source>
</evidence>
<dbReference type="PANTHER" id="PTHR23028">
    <property type="entry name" value="ACETYLTRANSFERASE"/>
    <property type="match status" value="1"/>
</dbReference>
<dbReference type="GO" id="GO:0005886">
    <property type="term" value="C:plasma membrane"/>
    <property type="evidence" value="ECO:0007669"/>
    <property type="project" value="UniProtKB-SubCell"/>
</dbReference>
<feature type="transmembrane region" description="Helical" evidence="8">
    <location>
        <begin position="331"/>
        <end position="349"/>
    </location>
</feature>
<evidence type="ECO:0000256" key="1">
    <source>
        <dbReference type="ARBA" id="ARBA00004651"/>
    </source>
</evidence>
<organism evidence="11 12">
    <name type="scientific">Aliivibrio fischeri</name>
    <name type="common">Vibrio fischeri</name>
    <dbReference type="NCBI Taxonomy" id="668"/>
    <lineage>
        <taxon>Bacteria</taxon>
        <taxon>Pseudomonadati</taxon>
        <taxon>Pseudomonadota</taxon>
        <taxon>Gammaproteobacteria</taxon>
        <taxon>Vibrionales</taxon>
        <taxon>Vibrionaceae</taxon>
        <taxon>Aliivibrio</taxon>
    </lineage>
</organism>
<dbReference type="Proteomes" id="UP000435323">
    <property type="component" value="Unassembled WGS sequence"/>
</dbReference>
<dbReference type="SUPFAM" id="SSF52266">
    <property type="entry name" value="SGNH hydrolase"/>
    <property type="match status" value="1"/>
</dbReference>
<dbReference type="Gene3D" id="3.40.50.1110">
    <property type="entry name" value="SGNH hydrolase"/>
    <property type="match status" value="1"/>
</dbReference>
<dbReference type="RefSeq" id="WP_155656859.1">
    <property type="nucleotide sequence ID" value="NZ_WOBO01000014.1"/>
</dbReference>
<keyword evidence="3 11" id="KW-0808">Transferase</keyword>
<dbReference type="InterPro" id="IPR050879">
    <property type="entry name" value="Acyltransferase_3"/>
</dbReference>
<evidence type="ECO:0000256" key="5">
    <source>
        <dbReference type="ARBA" id="ARBA00022989"/>
    </source>
</evidence>
<sequence>MKTFRSDINALRALAVISVIIFHISPMTLKAGFIGVDIFFVISGFLMSRIIFTRNEEGRFNLKDFYLARIQRICPSLLFTVFLVLFVCFFLLSPKDYKQLSIDSISSLSFVSNVVYWKTSGYFDTASLSKWLLHTWSLSVEWQFYLFYPLLILGVIKFTPKDKVHSVICFLVLFSFVINLIVSELFPTTTYYLITTRAWEMLLGYMAYKYSLKENNNALLITAIILFLISYVIIDKSLLWPGYFAILPTIATVFVIISSSVPKKISENKIVDYLGKSSYSLYLIHWPLLVFYNFFLLEPVSWHFILSLLAISHFSYSVVEKKRSLKFISISYFIIISFAVFIYLTNGIYNRVESKYQYNQDEEMLFKYGGDGFPSSQVNYLAKDRNVDYIFFGDSYAQQYLGGFVDKAKQEGISLNLVTYFDHGCLVSPSLTRFNQGVEDTDCTNSFSKVEQLAAQYPLADIVIGSMWTYQTSHKYKSNNMDFNKLSHDEYFDILSDQLDEIKSMLGKDRKYYLIGVPVRDSNHSAQCLGENGLFFSKECKNSTPFKQMEVNSFLNDYVAHQENVYFIDVADSLCDDVVCKTIEGRFPIFSDGHHLSRFGSAYLAPYVLSHLPKIAGEYESTLSH</sequence>
<protein>
    <submittedName>
        <fullName evidence="11">Acyltransferase family protein</fullName>
    </submittedName>
</protein>
<dbReference type="InterPro" id="IPR036514">
    <property type="entry name" value="SGNH_hydro_sf"/>
</dbReference>
<comment type="caution">
    <text evidence="11">The sequence shown here is derived from an EMBL/GenBank/DDBJ whole genome shotgun (WGS) entry which is preliminary data.</text>
</comment>
<dbReference type="GO" id="GO:0009103">
    <property type="term" value="P:lipopolysaccharide biosynthetic process"/>
    <property type="evidence" value="ECO:0007669"/>
    <property type="project" value="TreeGrafter"/>
</dbReference>
<keyword evidence="4 8" id="KW-0812">Transmembrane</keyword>
<evidence type="ECO:0000313" key="11">
    <source>
        <dbReference type="EMBL" id="MUK46087.1"/>
    </source>
</evidence>
<dbReference type="Pfam" id="PF19040">
    <property type="entry name" value="SGNH"/>
    <property type="match status" value="1"/>
</dbReference>
<keyword evidence="6 8" id="KW-0472">Membrane</keyword>
<dbReference type="InterPro" id="IPR043968">
    <property type="entry name" value="SGNH"/>
</dbReference>
<feature type="transmembrane region" description="Helical" evidence="8">
    <location>
        <begin position="166"/>
        <end position="183"/>
    </location>
</feature>
<evidence type="ECO:0000256" key="6">
    <source>
        <dbReference type="ARBA" id="ARBA00023136"/>
    </source>
</evidence>
<comment type="subcellular location">
    <subcellularLocation>
        <location evidence="1">Cell membrane</location>
        <topology evidence="1">Multi-pass membrane protein</topology>
    </subcellularLocation>
</comment>
<feature type="domain" description="SGNH" evidence="10">
    <location>
        <begin position="384"/>
        <end position="608"/>
    </location>
</feature>
<feature type="transmembrane region" description="Helical" evidence="8">
    <location>
        <begin position="302"/>
        <end position="319"/>
    </location>
</feature>
<dbReference type="InterPro" id="IPR002656">
    <property type="entry name" value="Acyl_transf_3_dom"/>
</dbReference>
<feature type="transmembrane region" description="Helical" evidence="8">
    <location>
        <begin position="73"/>
        <end position="92"/>
    </location>
</feature>
<feature type="transmembrane region" description="Helical" evidence="8">
    <location>
        <begin position="279"/>
        <end position="296"/>
    </location>
</feature>
<name>A0A6N3Z1X4_ALIFS</name>
<feature type="transmembrane region" description="Helical" evidence="8">
    <location>
        <begin position="31"/>
        <end position="52"/>
    </location>
</feature>
<proteinExistence type="predicted"/>
<dbReference type="GO" id="GO:0016747">
    <property type="term" value="F:acyltransferase activity, transferring groups other than amino-acyl groups"/>
    <property type="evidence" value="ECO:0007669"/>
    <property type="project" value="InterPro"/>
</dbReference>
<feature type="transmembrane region" description="Helical" evidence="8">
    <location>
        <begin position="217"/>
        <end position="234"/>
    </location>
</feature>
<evidence type="ECO:0000256" key="7">
    <source>
        <dbReference type="ARBA" id="ARBA00023315"/>
    </source>
</evidence>
<gene>
    <name evidence="11" type="ORF">GNP77_11920</name>
</gene>
<keyword evidence="5 8" id="KW-1133">Transmembrane helix</keyword>
<evidence type="ECO:0000256" key="2">
    <source>
        <dbReference type="ARBA" id="ARBA00022475"/>
    </source>
</evidence>
<dbReference type="EMBL" id="WOBO01000014">
    <property type="protein sequence ID" value="MUK46087.1"/>
    <property type="molecule type" value="Genomic_DNA"/>
</dbReference>
<dbReference type="AlphaFoldDB" id="A0A6N3Z1X4"/>
<feature type="transmembrane region" description="Helical" evidence="8">
    <location>
        <begin position="9"/>
        <end position="25"/>
    </location>
</feature>
<evidence type="ECO:0000259" key="10">
    <source>
        <dbReference type="Pfam" id="PF19040"/>
    </source>
</evidence>
<evidence type="ECO:0000313" key="12">
    <source>
        <dbReference type="Proteomes" id="UP000435323"/>
    </source>
</evidence>